<dbReference type="InterPro" id="IPR018062">
    <property type="entry name" value="HTH_AraC-typ_CS"/>
</dbReference>
<reference evidence="9 10" key="1">
    <citation type="submission" date="2015-09" db="EMBL/GenBank/DDBJ databases">
        <authorList>
            <consortium name="Pathogen Informatics"/>
        </authorList>
    </citation>
    <scope>NUCLEOTIDE SEQUENCE [LARGE SCALE GENOMIC DNA]</scope>
    <source>
        <strain evidence="9 10">2789STDY5608850</strain>
    </source>
</reference>
<dbReference type="Proteomes" id="UP000095651">
    <property type="component" value="Unassembled WGS sequence"/>
</dbReference>
<dbReference type="SUPFAM" id="SSF52172">
    <property type="entry name" value="CheY-like"/>
    <property type="match status" value="1"/>
</dbReference>
<accession>A0A174EA08</accession>
<dbReference type="Pfam" id="PF00072">
    <property type="entry name" value="Response_reg"/>
    <property type="match status" value="1"/>
</dbReference>
<evidence type="ECO:0000313" key="10">
    <source>
        <dbReference type="Proteomes" id="UP000095651"/>
    </source>
</evidence>
<proteinExistence type="predicted"/>
<feature type="modified residue" description="4-aspartylphosphate" evidence="6">
    <location>
        <position position="53"/>
    </location>
</feature>
<dbReference type="PANTHER" id="PTHR43280">
    <property type="entry name" value="ARAC-FAMILY TRANSCRIPTIONAL REGULATOR"/>
    <property type="match status" value="1"/>
</dbReference>
<dbReference type="Gene3D" id="3.40.50.2300">
    <property type="match status" value="1"/>
</dbReference>
<dbReference type="InterPro" id="IPR018060">
    <property type="entry name" value="HTH_AraC"/>
</dbReference>
<dbReference type="PRINTS" id="PR00032">
    <property type="entry name" value="HTHARAC"/>
</dbReference>
<feature type="domain" description="HTH araC/xylS-type" evidence="7">
    <location>
        <begin position="405"/>
        <end position="503"/>
    </location>
</feature>
<keyword evidence="4" id="KW-0804">Transcription</keyword>
<dbReference type="RefSeq" id="WP_055655555.1">
    <property type="nucleotide sequence ID" value="NZ_CABIXC010000005.1"/>
</dbReference>
<gene>
    <name evidence="9" type="primary">spo0A_3</name>
    <name evidence="9" type="ORF">ERS852407_02551</name>
</gene>
<evidence type="ECO:0000313" key="9">
    <source>
        <dbReference type="EMBL" id="CUO34227.1"/>
    </source>
</evidence>
<dbReference type="InterPro" id="IPR011006">
    <property type="entry name" value="CheY-like_superfamily"/>
</dbReference>
<sequence length="514" mass="58782">MKILIVDDERMICEWLQFCIGQNPDCQLTGCAHNGEQALALFQENEPDVVFTDIKMPVMGGLELLKRIKEISPETVVVLLTAFAEFDLAREAIRQGGDDYLLKTEMNHQSFKEVLERLKKRVTKHEVSKGGAETESTGRQHSIIGDILREGRTLGEEDVKKLRECNIRWRDEGLFAVAVWKKEVLEEFILPENPEVHHVVGFEYDKLTYVIVGNLERDRTELQKIQLLHEYGTAIVQKNHCMAGISTVTGSLAHVADAIIEAACSLSRGYYMEKEKVWLAEMAGSEIRSLVKCWESGYRKTRRELYEVSGQEFYQTMEAVLDHAKQEGVFPVCMFAAFCCDAMEMAYMRFAGEDAKLMHHMLLEEKRAVSESVSYAESCKKVTEFIRNALAYQEMDERNLSKGVAAAVDYVRHHYSEPISLESVSREVHLNTEYLSRIFKEETGCTYSTFLSETRLQKAAYLLSHTPERVQKIAESVGYPNVSYFSTTFKKRYGVNPYEYRRGEEKDAGNHGNV</sequence>
<dbReference type="Pfam" id="PF12833">
    <property type="entry name" value="HTH_18"/>
    <property type="match status" value="1"/>
</dbReference>
<keyword evidence="6" id="KW-0597">Phosphoprotein</keyword>
<dbReference type="InterPro" id="IPR020449">
    <property type="entry name" value="Tscrpt_reg_AraC-type_HTH"/>
</dbReference>
<comment type="function">
    <text evidence="5">May play the central regulatory role in sporulation. It may be an element of the effector pathway responsible for the activation of sporulation genes in response to nutritional stress. Spo0A may act in concert with spo0H (a sigma factor) to control the expression of some genes that are critical to the sporulation process.</text>
</comment>
<organism evidence="9 10">
    <name type="scientific">Hungatella hathewayi</name>
    <dbReference type="NCBI Taxonomy" id="154046"/>
    <lineage>
        <taxon>Bacteria</taxon>
        <taxon>Bacillati</taxon>
        <taxon>Bacillota</taxon>
        <taxon>Clostridia</taxon>
        <taxon>Lachnospirales</taxon>
        <taxon>Lachnospiraceae</taxon>
        <taxon>Hungatella</taxon>
    </lineage>
</organism>
<evidence type="ECO:0000256" key="5">
    <source>
        <dbReference type="ARBA" id="ARBA00024867"/>
    </source>
</evidence>
<dbReference type="SMART" id="SM00342">
    <property type="entry name" value="HTH_ARAC"/>
    <property type="match status" value="1"/>
</dbReference>
<keyword evidence="2" id="KW-0805">Transcription regulation</keyword>
<evidence type="ECO:0000256" key="1">
    <source>
        <dbReference type="ARBA" id="ARBA00018672"/>
    </source>
</evidence>
<evidence type="ECO:0000259" key="8">
    <source>
        <dbReference type="PROSITE" id="PS50110"/>
    </source>
</evidence>
<evidence type="ECO:0000256" key="3">
    <source>
        <dbReference type="ARBA" id="ARBA00023125"/>
    </source>
</evidence>
<dbReference type="PROSITE" id="PS01124">
    <property type="entry name" value="HTH_ARAC_FAMILY_2"/>
    <property type="match status" value="1"/>
</dbReference>
<evidence type="ECO:0000256" key="6">
    <source>
        <dbReference type="PROSITE-ProRule" id="PRU00169"/>
    </source>
</evidence>
<dbReference type="InterPro" id="IPR009057">
    <property type="entry name" value="Homeodomain-like_sf"/>
</dbReference>
<dbReference type="PANTHER" id="PTHR43280:SF28">
    <property type="entry name" value="HTH-TYPE TRANSCRIPTIONAL ACTIVATOR RHAS"/>
    <property type="match status" value="1"/>
</dbReference>
<protein>
    <recommendedName>
        <fullName evidence="1">Stage 0 sporulation protein A homolog</fullName>
    </recommendedName>
</protein>
<feature type="domain" description="Response regulatory" evidence="8">
    <location>
        <begin position="2"/>
        <end position="118"/>
    </location>
</feature>
<dbReference type="GO" id="GO:0000160">
    <property type="term" value="P:phosphorelay signal transduction system"/>
    <property type="evidence" value="ECO:0007669"/>
    <property type="project" value="InterPro"/>
</dbReference>
<evidence type="ECO:0000256" key="2">
    <source>
        <dbReference type="ARBA" id="ARBA00023015"/>
    </source>
</evidence>
<evidence type="ECO:0000256" key="4">
    <source>
        <dbReference type="ARBA" id="ARBA00023163"/>
    </source>
</evidence>
<dbReference type="CDD" id="cd17536">
    <property type="entry name" value="REC_YesN-like"/>
    <property type="match status" value="1"/>
</dbReference>
<dbReference type="InterPro" id="IPR001789">
    <property type="entry name" value="Sig_transdc_resp-reg_receiver"/>
</dbReference>
<dbReference type="AlphaFoldDB" id="A0A174EA08"/>
<dbReference type="PROSITE" id="PS00041">
    <property type="entry name" value="HTH_ARAC_FAMILY_1"/>
    <property type="match status" value="1"/>
</dbReference>
<name>A0A174EA08_9FIRM</name>
<dbReference type="PROSITE" id="PS50110">
    <property type="entry name" value="RESPONSE_REGULATORY"/>
    <property type="match status" value="1"/>
</dbReference>
<dbReference type="EMBL" id="CYZE01000005">
    <property type="protein sequence ID" value="CUO34227.1"/>
    <property type="molecule type" value="Genomic_DNA"/>
</dbReference>
<dbReference type="GO" id="GO:0003700">
    <property type="term" value="F:DNA-binding transcription factor activity"/>
    <property type="evidence" value="ECO:0007669"/>
    <property type="project" value="InterPro"/>
</dbReference>
<evidence type="ECO:0000259" key="7">
    <source>
        <dbReference type="PROSITE" id="PS01124"/>
    </source>
</evidence>
<dbReference type="SUPFAM" id="SSF46689">
    <property type="entry name" value="Homeodomain-like"/>
    <property type="match status" value="2"/>
</dbReference>
<keyword evidence="3 9" id="KW-0238">DNA-binding</keyword>
<dbReference type="Gene3D" id="1.10.10.60">
    <property type="entry name" value="Homeodomain-like"/>
    <property type="match status" value="2"/>
</dbReference>
<dbReference type="SMART" id="SM00448">
    <property type="entry name" value="REC"/>
    <property type="match status" value="1"/>
</dbReference>
<dbReference type="GO" id="GO:0043565">
    <property type="term" value="F:sequence-specific DNA binding"/>
    <property type="evidence" value="ECO:0007669"/>
    <property type="project" value="InterPro"/>
</dbReference>